<gene>
    <name evidence="4" type="ordered locus">Clos_2629</name>
</gene>
<dbReference type="EC" id="3.1.3.16" evidence="4"/>
<accession>A8MK28</accession>
<keyword evidence="2" id="KW-0472">Membrane</keyword>
<feature type="transmembrane region" description="Helical" evidence="2">
    <location>
        <begin position="273"/>
        <end position="291"/>
    </location>
</feature>
<feature type="transmembrane region" description="Helical" evidence="2">
    <location>
        <begin position="39"/>
        <end position="68"/>
    </location>
</feature>
<keyword evidence="5" id="KW-1185">Reference proteome</keyword>
<feature type="transmembrane region" description="Helical" evidence="2">
    <location>
        <begin position="153"/>
        <end position="174"/>
    </location>
</feature>
<keyword evidence="1 4" id="KW-0378">Hydrolase</keyword>
<dbReference type="STRING" id="350688.Clos_2629"/>
<sequence>MADKPTVVPYQRSYIELESVRQINKPKETPWSNMDGNLILLHIVAFLLGRAGILNGLTPFGIGFFTALSQKDRKYGPIGITTWIGIVSIGGITSSIPYGFSLAIIYLLFQYALDIRKTKVLRASLIGSAVYLLTTALFLSFTGFYLYDWLIAAFEAVVIFVIVYISSYSIPIMLQNKSRKILSTEEIICIAILTALALSGINDTYILGVSIRNILGILMTILFAYNGGASIGAAVGITLGLITSMSTSGTTVVIGIFGFSGLLAGIFKDIGKIGSAFGFLVGNAILTFYINGYYEVFIQFKEVIVAFLLFLLIPSDWISQMEKFCNTRTGIVNSSKSHSDRMRQLTYDKLRECATTFSELSTTFEKISEKQEHFQNEEISKLIEKVANNVCHSCGMKRSCWDNNFTSTYQSMVDMLINIEGKTVINSEDMPTSLRRRCIRQNAVMEKVAHLYELNYLNLTWKQRLIESRELVGQQLKGVANIIEELATSVNEEVNFDVDLEDAIYVALDKAGLSAKNIMVSNNEKENLEITIEKKQCYNRNDCKEKFITVVSEAVGVGLVKKSRSCNKEEGKNTCTFTLVEANRFATCTKSAVAIKEGNQLSGDSHTFMELRNGQYMTALSDGMGTGDKAHVQSSATIDMLEKMMEAGFNRDIAIKTINSILMLKSTEEMFSSLDINLIDLYKGTADFIKIGSSPSFIKHKDGKIDQITSSTLPIGILNDIQIEGNVQKLEDGDLIITVSDGIIDSNQEQGEKWIIDFLKNANSLNPQETADGILHTALKFSQNKATDDLTVLVTKVWEVN</sequence>
<feature type="transmembrane region" description="Helical" evidence="2">
    <location>
        <begin position="214"/>
        <end position="242"/>
    </location>
</feature>
<dbReference type="NCBIfam" id="TIGR02865">
    <property type="entry name" value="spore_II_E"/>
    <property type="match status" value="1"/>
</dbReference>
<feature type="transmembrane region" description="Helical" evidence="2">
    <location>
        <begin position="186"/>
        <end position="208"/>
    </location>
</feature>
<feature type="domain" description="PPM-type phosphatase" evidence="3">
    <location>
        <begin position="586"/>
        <end position="797"/>
    </location>
</feature>
<feature type="transmembrane region" description="Helical" evidence="2">
    <location>
        <begin position="125"/>
        <end position="147"/>
    </location>
</feature>
<dbReference type="PANTHER" id="PTHR43156:SF2">
    <property type="entry name" value="STAGE II SPORULATION PROTEIN E"/>
    <property type="match status" value="1"/>
</dbReference>
<protein>
    <submittedName>
        <fullName evidence="4">Stage II sporulation protein E, protein serine/threonine phosphatase</fullName>
        <ecNumber evidence="4">3.1.3.16</ecNumber>
    </submittedName>
</protein>
<keyword evidence="2" id="KW-0812">Transmembrane</keyword>
<dbReference type="Gene3D" id="3.60.40.10">
    <property type="entry name" value="PPM-type phosphatase domain"/>
    <property type="match status" value="1"/>
</dbReference>
<dbReference type="SUPFAM" id="SSF81606">
    <property type="entry name" value="PP2C-like"/>
    <property type="match status" value="1"/>
</dbReference>
<dbReference type="AlphaFoldDB" id="A8MK28"/>
<evidence type="ECO:0000256" key="1">
    <source>
        <dbReference type="ARBA" id="ARBA00022801"/>
    </source>
</evidence>
<feature type="transmembrane region" description="Helical" evidence="2">
    <location>
        <begin position="249"/>
        <end position="267"/>
    </location>
</feature>
<dbReference type="Proteomes" id="UP000000269">
    <property type="component" value="Chromosome"/>
</dbReference>
<dbReference type="KEGG" id="aoe:Clos_2629"/>
<evidence type="ECO:0000256" key="2">
    <source>
        <dbReference type="SAM" id="Phobius"/>
    </source>
</evidence>
<dbReference type="SMART" id="SM00331">
    <property type="entry name" value="PP2C_SIG"/>
    <property type="match status" value="1"/>
</dbReference>
<dbReference type="InterPro" id="IPR045768">
    <property type="entry name" value="SpoIIE_N"/>
</dbReference>
<name>A8MK28_ALKOO</name>
<reference evidence="5" key="1">
    <citation type="submission" date="2007-10" db="EMBL/GenBank/DDBJ databases">
        <title>Complete genome of Alkaliphilus oremlandii OhILAs.</title>
        <authorList>
            <person name="Copeland A."/>
            <person name="Lucas S."/>
            <person name="Lapidus A."/>
            <person name="Barry K."/>
            <person name="Detter J.C."/>
            <person name="Glavina del Rio T."/>
            <person name="Hammon N."/>
            <person name="Israni S."/>
            <person name="Dalin E."/>
            <person name="Tice H."/>
            <person name="Pitluck S."/>
            <person name="Chain P."/>
            <person name="Malfatti S."/>
            <person name="Shin M."/>
            <person name="Vergez L."/>
            <person name="Schmutz J."/>
            <person name="Larimer F."/>
            <person name="Land M."/>
            <person name="Hauser L."/>
            <person name="Kyrpides N."/>
            <person name="Mikhailova N."/>
            <person name="Stolz J.F."/>
            <person name="Dawson A."/>
            <person name="Fisher E."/>
            <person name="Crable B."/>
            <person name="Perera E."/>
            <person name="Lisak J."/>
            <person name="Ranganathan M."/>
            <person name="Basu P."/>
            <person name="Richardson P."/>
        </authorList>
    </citation>
    <scope>NUCLEOTIDE SEQUENCE [LARGE SCALE GENOMIC DNA]</scope>
    <source>
        <strain evidence="5">OhILAs</strain>
    </source>
</reference>
<evidence type="ECO:0000259" key="3">
    <source>
        <dbReference type="SMART" id="SM00331"/>
    </source>
</evidence>
<dbReference type="HOGENOM" id="CLU_017349_0_0_9"/>
<dbReference type="eggNOG" id="COG2208">
    <property type="taxonomic scope" value="Bacteria"/>
</dbReference>
<dbReference type="OrthoDB" id="9763774at2"/>
<organism evidence="4 5">
    <name type="scientific">Alkaliphilus oremlandii (strain OhILAs)</name>
    <name type="common">Clostridium oremlandii (strain OhILAs)</name>
    <dbReference type="NCBI Taxonomy" id="350688"/>
    <lineage>
        <taxon>Bacteria</taxon>
        <taxon>Bacillati</taxon>
        <taxon>Bacillota</taxon>
        <taxon>Clostridia</taxon>
        <taxon>Peptostreptococcales</taxon>
        <taxon>Natronincolaceae</taxon>
        <taxon>Alkaliphilus</taxon>
    </lineage>
</organism>
<dbReference type="InterPro" id="IPR052016">
    <property type="entry name" value="Bact_Sigma-Reg"/>
</dbReference>
<dbReference type="RefSeq" id="WP_012160467.1">
    <property type="nucleotide sequence ID" value="NC_009922.1"/>
</dbReference>
<dbReference type="GO" id="GO:0004722">
    <property type="term" value="F:protein serine/threonine phosphatase activity"/>
    <property type="evidence" value="ECO:0007669"/>
    <property type="project" value="UniProtKB-EC"/>
</dbReference>
<proteinExistence type="predicted"/>
<evidence type="ECO:0000313" key="4">
    <source>
        <dbReference type="EMBL" id="ABW20160.1"/>
    </source>
</evidence>
<dbReference type="InterPro" id="IPR014221">
    <property type="entry name" value="SpoII_E"/>
</dbReference>
<evidence type="ECO:0000313" key="5">
    <source>
        <dbReference type="Proteomes" id="UP000000269"/>
    </source>
</evidence>
<dbReference type="InterPro" id="IPR036457">
    <property type="entry name" value="PPM-type-like_dom_sf"/>
</dbReference>
<dbReference type="InterPro" id="IPR001932">
    <property type="entry name" value="PPM-type_phosphatase-like_dom"/>
</dbReference>
<dbReference type="Pfam" id="PF07228">
    <property type="entry name" value="SpoIIE"/>
    <property type="match status" value="1"/>
</dbReference>
<keyword evidence="2" id="KW-1133">Transmembrane helix</keyword>
<dbReference type="PANTHER" id="PTHR43156">
    <property type="entry name" value="STAGE II SPORULATION PROTEIN E-RELATED"/>
    <property type="match status" value="1"/>
</dbReference>
<dbReference type="Pfam" id="PF19732">
    <property type="entry name" value="SpoIIE_N"/>
    <property type="match status" value="1"/>
</dbReference>
<dbReference type="EMBL" id="CP000853">
    <property type="protein sequence ID" value="ABW20160.1"/>
    <property type="molecule type" value="Genomic_DNA"/>
</dbReference>